<reference evidence="3 4" key="1">
    <citation type="submission" date="2019-02" db="EMBL/GenBank/DDBJ databases">
        <title>Deep-cultivation of Planctomycetes and their phenomic and genomic characterization uncovers novel biology.</title>
        <authorList>
            <person name="Wiegand S."/>
            <person name="Jogler M."/>
            <person name="Boedeker C."/>
            <person name="Pinto D."/>
            <person name="Vollmers J."/>
            <person name="Rivas-Marin E."/>
            <person name="Kohn T."/>
            <person name="Peeters S.H."/>
            <person name="Heuer A."/>
            <person name="Rast P."/>
            <person name="Oberbeckmann S."/>
            <person name="Bunk B."/>
            <person name="Jeske O."/>
            <person name="Meyerdierks A."/>
            <person name="Storesund J.E."/>
            <person name="Kallscheuer N."/>
            <person name="Luecker S."/>
            <person name="Lage O.M."/>
            <person name="Pohl T."/>
            <person name="Merkel B.J."/>
            <person name="Hornburger P."/>
            <person name="Mueller R.-W."/>
            <person name="Bruemmer F."/>
            <person name="Labrenz M."/>
            <person name="Spormann A.M."/>
            <person name="Op Den Camp H."/>
            <person name="Overmann J."/>
            <person name="Amann R."/>
            <person name="Jetten M.S.M."/>
            <person name="Mascher T."/>
            <person name="Medema M.H."/>
            <person name="Devos D.P."/>
            <person name="Kaster A.-K."/>
            <person name="Ovreas L."/>
            <person name="Rohde M."/>
            <person name="Galperin M.Y."/>
            <person name="Jogler C."/>
        </authorList>
    </citation>
    <scope>NUCLEOTIDE SEQUENCE [LARGE SCALE GENOMIC DNA]</scope>
    <source>
        <strain evidence="3 4">V7</strain>
    </source>
</reference>
<dbReference type="RefSeq" id="WP_197138507.1">
    <property type="nucleotide sequence ID" value="NZ_SJPZ01000004.1"/>
</dbReference>
<organism evidence="3 4">
    <name type="scientific">Crateriforma conspicua</name>
    <dbReference type="NCBI Taxonomy" id="2527996"/>
    <lineage>
        <taxon>Bacteria</taxon>
        <taxon>Pseudomonadati</taxon>
        <taxon>Planctomycetota</taxon>
        <taxon>Planctomycetia</taxon>
        <taxon>Planctomycetales</taxon>
        <taxon>Planctomycetaceae</taxon>
        <taxon>Crateriforma</taxon>
    </lineage>
</organism>
<protein>
    <submittedName>
        <fullName evidence="3">Uncharacterized protein</fullName>
    </submittedName>
</protein>
<accession>A0A5C6FGJ0</accession>
<name>A0A5C6FGJ0_9PLAN</name>
<sequence precursor="true">MLNRRQTAAIGLASVLMLGGLIVASQPTVTLDTNVVADASSVDSSMTLQDWEFTSAGRPPRCRFFTPPGPPFTPPGPPPWAPGPPFGISGPPFGPPS</sequence>
<dbReference type="AlphaFoldDB" id="A0A5C6FGJ0"/>
<comment type="caution">
    <text evidence="3">The sequence shown here is derived from an EMBL/GenBank/DDBJ whole genome shotgun (WGS) entry which is preliminary data.</text>
</comment>
<keyword evidence="2" id="KW-0732">Signal</keyword>
<evidence type="ECO:0000256" key="2">
    <source>
        <dbReference type="SAM" id="SignalP"/>
    </source>
</evidence>
<dbReference type="Proteomes" id="UP000316476">
    <property type="component" value="Unassembled WGS sequence"/>
</dbReference>
<feature type="compositionally biased region" description="Pro residues" evidence="1">
    <location>
        <begin position="67"/>
        <end position="85"/>
    </location>
</feature>
<gene>
    <name evidence="3" type="ORF">V7x_54390</name>
</gene>
<feature type="region of interest" description="Disordered" evidence="1">
    <location>
        <begin position="66"/>
        <end position="97"/>
    </location>
</feature>
<proteinExistence type="predicted"/>
<evidence type="ECO:0000256" key="1">
    <source>
        <dbReference type="SAM" id="MobiDB-lite"/>
    </source>
</evidence>
<evidence type="ECO:0000313" key="3">
    <source>
        <dbReference type="EMBL" id="TWU59665.1"/>
    </source>
</evidence>
<feature type="chain" id="PRO_5023119071" evidence="2">
    <location>
        <begin position="25"/>
        <end position="97"/>
    </location>
</feature>
<dbReference type="EMBL" id="SJPZ01000004">
    <property type="protein sequence ID" value="TWU59665.1"/>
    <property type="molecule type" value="Genomic_DNA"/>
</dbReference>
<evidence type="ECO:0000313" key="4">
    <source>
        <dbReference type="Proteomes" id="UP000316476"/>
    </source>
</evidence>
<feature type="signal peptide" evidence="2">
    <location>
        <begin position="1"/>
        <end position="24"/>
    </location>
</feature>